<feature type="coiled-coil region" evidence="1">
    <location>
        <begin position="85"/>
        <end position="115"/>
    </location>
</feature>
<organism evidence="2">
    <name type="scientific">Klosneuvirus KNV1</name>
    <dbReference type="NCBI Taxonomy" id="1977640"/>
    <lineage>
        <taxon>Viruses</taxon>
        <taxon>Varidnaviria</taxon>
        <taxon>Bamfordvirae</taxon>
        <taxon>Nucleocytoviricota</taxon>
        <taxon>Megaviricetes</taxon>
        <taxon>Imitervirales</taxon>
        <taxon>Mimiviridae</taxon>
        <taxon>Klosneuvirinae</taxon>
        <taxon>Klosneuvirus</taxon>
    </lineage>
</organism>
<dbReference type="EMBL" id="KY684110">
    <property type="protein sequence ID" value="ARF12161.1"/>
    <property type="molecule type" value="Genomic_DNA"/>
</dbReference>
<keyword evidence="1" id="KW-0175">Coiled coil</keyword>
<name>A0A1V0SKG5_9VIRU</name>
<gene>
    <name evidence="2" type="ORF">Klosneuvirus_3_296</name>
</gene>
<sequence length="118" mass="14010">MSKNKLKHKNPSSMLENYCLDKSAVNVLLLHLGKLKIKITLEDNVLYVTNEDGTKCEISKHDYVMSKIDELRKIVLREDNNNLYMSYLFEKMQLLEDKIRDLENENENLRDKISNYRD</sequence>
<reference evidence="2" key="1">
    <citation type="journal article" date="2017" name="Science">
        <title>Giant viruses with an expanded complement of translation system components.</title>
        <authorList>
            <person name="Schulz F."/>
            <person name="Yutin N."/>
            <person name="Ivanova N.N."/>
            <person name="Ortega D.R."/>
            <person name="Lee T.K."/>
            <person name="Vierheilig J."/>
            <person name="Daims H."/>
            <person name="Horn M."/>
            <person name="Wagner M."/>
            <person name="Jensen G.J."/>
            <person name="Kyrpides N.C."/>
            <person name="Koonin E.V."/>
            <person name="Woyke T."/>
        </authorList>
    </citation>
    <scope>NUCLEOTIDE SEQUENCE</scope>
    <source>
        <strain evidence="2">KNV1</strain>
    </source>
</reference>
<proteinExistence type="predicted"/>
<evidence type="ECO:0000313" key="2">
    <source>
        <dbReference type="EMBL" id="ARF12161.1"/>
    </source>
</evidence>
<protein>
    <submittedName>
        <fullName evidence="2">Uncharacterized protein</fullName>
    </submittedName>
</protein>
<evidence type="ECO:0000256" key="1">
    <source>
        <dbReference type="SAM" id="Coils"/>
    </source>
</evidence>
<accession>A0A1V0SKG5</accession>